<name>E3BQA6_9VIBR</name>
<protein>
    <submittedName>
        <fullName evidence="1">Uncharacterized protein</fullName>
    </submittedName>
</protein>
<dbReference type="Proteomes" id="UP000002943">
    <property type="component" value="Unassembled WGS sequence"/>
</dbReference>
<dbReference type="RefSeq" id="WP_009603385.1">
    <property type="nucleotide sequence ID" value="NZ_AEIU01000120.1"/>
</dbReference>
<comment type="caution">
    <text evidence="1">The sequence shown here is derived from an EMBL/GenBank/DDBJ whole genome shotgun (WGS) entry which is preliminary data.</text>
</comment>
<keyword evidence="2" id="KW-1185">Reference proteome</keyword>
<dbReference type="EMBL" id="AEIU01000120">
    <property type="protein sequence ID" value="EFP94730.1"/>
    <property type="molecule type" value="Genomic_DNA"/>
</dbReference>
<proteinExistence type="predicted"/>
<dbReference type="AlphaFoldDB" id="E3BQA6"/>
<sequence length="157" mass="17618">MNKDHTELAVEAMIKYGQENIKYIWLVAVTMIMLGCSTDPCVDLKSITLIFDGSELTAEIQPDSKFKAHVDNDNIRINFSGSIKRVKQDYLLDVLVVKESKISKTTNQVNTTIIIEKDKVDEPIIIAGIYQHAESTDEKNNVKVTVSASTMSIKLNR</sequence>
<dbReference type="OrthoDB" id="5901654at2"/>
<evidence type="ECO:0000313" key="1">
    <source>
        <dbReference type="EMBL" id="EFP94730.1"/>
    </source>
</evidence>
<evidence type="ECO:0000313" key="2">
    <source>
        <dbReference type="Proteomes" id="UP000002943"/>
    </source>
</evidence>
<gene>
    <name evidence="1" type="ORF">VIBC2010_13436</name>
</gene>
<dbReference type="eggNOG" id="ENOG50328XT">
    <property type="taxonomic scope" value="Bacteria"/>
</dbReference>
<organism evidence="1 2">
    <name type="scientific">Vibrio caribbeanicus ATCC BAA-2122</name>
    <dbReference type="NCBI Taxonomy" id="796620"/>
    <lineage>
        <taxon>Bacteria</taxon>
        <taxon>Pseudomonadati</taxon>
        <taxon>Pseudomonadota</taxon>
        <taxon>Gammaproteobacteria</taxon>
        <taxon>Vibrionales</taxon>
        <taxon>Vibrionaceae</taxon>
        <taxon>Vibrio</taxon>
    </lineage>
</organism>
<reference evidence="1 2" key="1">
    <citation type="journal article" date="2012" name="Int. J. Syst. Evol. Microbiol.">
        <title>Vibrio caribbeanicus sp. nov., isolated from the marine sponge Scleritoderma cyanea.</title>
        <authorList>
            <person name="Hoffmann M."/>
            <person name="Monday S.R."/>
            <person name="Allard M.W."/>
            <person name="Strain E.A."/>
            <person name="Whittaker P."/>
            <person name="Naum M."/>
            <person name="McCarthy P.J."/>
            <person name="Lopez J.V."/>
            <person name="Fischer M."/>
            <person name="Brown E.W."/>
        </authorList>
    </citation>
    <scope>NUCLEOTIDE SEQUENCE [LARGE SCALE GENOMIC DNA]</scope>
    <source>
        <strain evidence="1 2">ATCC BAA-2122</strain>
    </source>
</reference>
<accession>E3BQA6</accession>